<dbReference type="OrthoDB" id="1304155at2759"/>
<sequence>MEGEDTGTKGEALKSQIAIRCMRANFLISSLKSLQAYRNASTRDDGEEEDKRDRLLRTITNLKIELAREREMNRQIRIFSSVEAFFCILVLLSLWSFCLTFAFGSE</sequence>
<reference evidence="2" key="1">
    <citation type="submission" date="2025-08" db="UniProtKB">
        <authorList>
            <consortium name="RefSeq"/>
        </authorList>
    </citation>
    <scope>IDENTIFICATION</scope>
</reference>
<dbReference type="Proteomes" id="UP000189703">
    <property type="component" value="Unplaced"/>
</dbReference>
<dbReference type="AlphaFoldDB" id="A0A1U8AKR5"/>
<dbReference type="OMA" id="MNRIKLC"/>
<evidence type="ECO:0000313" key="2">
    <source>
        <dbReference type="RefSeq" id="XP_010267920.1"/>
    </source>
</evidence>
<name>A0A1U8AKR5_NELNU</name>
<gene>
    <name evidence="2" type="primary">LOC104605024</name>
</gene>
<proteinExistence type="predicted"/>
<protein>
    <submittedName>
        <fullName evidence="2">Uncharacterized protein LOC104605024</fullName>
    </submittedName>
</protein>
<keyword evidence="1" id="KW-1185">Reference proteome</keyword>
<dbReference type="KEGG" id="nnu:104605024"/>
<organism evidence="1 2">
    <name type="scientific">Nelumbo nucifera</name>
    <name type="common">Sacred lotus</name>
    <dbReference type="NCBI Taxonomy" id="4432"/>
    <lineage>
        <taxon>Eukaryota</taxon>
        <taxon>Viridiplantae</taxon>
        <taxon>Streptophyta</taxon>
        <taxon>Embryophyta</taxon>
        <taxon>Tracheophyta</taxon>
        <taxon>Spermatophyta</taxon>
        <taxon>Magnoliopsida</taxon>
        <taxon>Proteales</taxon>
        <taxon>Nelumbonaceae</taxon>
        <taxon>Nelumbo</taxon>
    </lineage>
</organism>
<dbReference type="RefSeq" id="XP_010267920.1">
    <property type="nucleotide sequence ID" value="XM_010269618.2"/>
</dbReference>
<evidence type="ECO:0000313" key="1">
    <source>
        <dbReference type="Proteomes" id="UP000189703"/>
    </source>
</evidence>
<dbReference type="GeneID" id="104605024"/>
<accession>A0A1U8AKR5</accession>